<feature type="compositionally biased region" description="Low complexity" evidence="1">
    <location>
        <begin position="47"/>
        <end position="56"/>
    </location>
</feature>
<feature type="region of interest" description="Disordered" evidence="1">
    <location>
        <begin position="229"/>
        <end position="334"/>
    </location>
</feature>
<feature type="compositionally biased region" description="Low complexity" evidence="1">
    <location>
        <begin position="105"/>
        <end position="119"/>
    </location>
</feature>
<evidence type="ECO:0000313" key="2">
    <source>
        <dbReference type="EMBL" id="QIW95109.1"/>
    </source>
</evidence>
<feature type="compositionally biased region" description="Pro residues" evidence="1">
    <location>
        <begin position="57"/>
        <end position="71"/>
    </location>
</feature>
<dbReference type="AlphaFoldDB" id="A0A6H0XKS9"/>
<feature type="region of interest" description="Disordered" evidence="1">
    <location>
        <begin position="1"/>
        <end position="122"/>
    </location>
</feature>
<evidence type="ECO:0000313" key="3">
    <source>
        <dbReference type="Proteomes" id="UP000503462"/>
    </source>
</evidence>
<reference evidence="2 3" key="1">
    <citation type="journal article" date="2016" name="Sci. Rep.">
        <title>Peltaster fructicola genome reveals evolution from an invasive phytopathogen to an ectophytic parasite.</title>
        <authorList>
            <person name="Xu C."/>
            <person name="Chen H."/>
            <person name="Gleason M.L."/>
            <person name="Xu J.R."/>
            <person name="Liu H."/>
            <person name="Zhang R."/>
            <person name="Sun G."/>
        </authorList>
    </citation>
    <scope>NUCLEOTIDE SEQUENCE [LARGE SCALE GENOMIC DNA]</scope>
    <source>
        <strain evidence="2 3">LNHT1506</strain>
    </source>
</reference>
<name>A0A6H0XKS9_9PEZI</name>
<evidence type="ECO:0000256" key="1">
    <source>
        <dbReference type="SAM" id="MobiDB-lite"/>
    </source>
</evidence>
<accession>A0A6H0XKS9</accession>
<protein>
    <submittedName>
        <fullName evidence="2">Uncharacterized protein</fullName>
    </submittedName>
</protein>
<proteinExistence type="predicted"/>
<feature type="region of interest" description="Disordered" evidence="1">
    <location>
        <begin position="166"/>
        <end position="209"/>
    </location>
</feature>
<dbReference type="OrthoDB" id="5398515at2759"/>
<keyword evidence="3" id="KW-1185">Reference proteome</keyword>
<feature type="compositionally biased region" description="Basic residues" evidence="1">
    <location>
        <begin position="184"/>
        <end position="193"/>
    </location>
</feature>
<feature type="compositionally biased region" description="Polar residues" evidence="1">
    <location>
        <begin position="288"/>
        <end position="297"/>
    </location>
</feature>
<gene>
    <name evidence="2" type="ORF">AMS68_000627</name>
</gene>
<dbReference type="Proteomes" id="UP000503462">
    <property type="component" value="Chromosome 1"/>
</dbReference>
<feature type="compositionally biased region" description="Acidic residues" evidence="1">
    <location>
        <begin position="267"/>
        <end position="280"/>
    </location>
</feature>
<dbReference type="EMBL" id="CP051139">
    <property type="protein sequence ID" value="QIW95109.1"/>
    <property type="molecule type" value="Genomic_DNA"/>
</dbReference>
<sequence length="334" mass="36929">MMSTRAATPPAQRGMSVRTPEAPRHGPLFDTNGPLSPRRSRRATRNPYSSFSSGPTTTPPPQSSPPSPPMSPLATASCRSPMTNRHKPGDRANKRRAPQWDSAGLLLTPAKTPKTLTPPSTNVARRINFQLADPSHAMPTPRKMKKRSAAVEEVAVYSDWNARVPTVDESADNPFNGLPTPASRPRHRRRKASPKPLTADISNEEMRERADNDEGLIFTFRGKQVFRPYTDTLTSIEDTESLGYKPIRRSTNQPRRLDFGAPPADVNDIDEEAPTDIEEEPQAKDDTSAPSSQTQPGTEKINPFSGWARTKSSRKREVDTDDSNDVSKRARSDL</sequence>
<organism evidence="2 3">
    <name type="scientific">Peltaster fructicola</name>
    <dbReference type="NCBI Taxonomy" id="286661"/>
    <lineage>
        <taxon>Eukaryota</taxon>
        <taxon>Fungi</taxon>
        <taxon>Dikarya</taxon>
        <taxon>Ascomycota</taxon>
        <taxon>Pezizomycotina</taxon>
        <taxon>Dothideomycetes</taxon>
        <taxon>Dothideomycetes incertae sedis</taxon>
        <taxon>Peltaster</taxon>
    </lineage>
</organism>
<feature type="compositionally biased region" description="Basic and acidic residues" evidence="1">
    <location>
        <begin position="325"/>
        <end position="334"/>
    </location>
</feature>